<dbReference type="AlphaFoldDB" id="A0A1C4YHN2"/>
<feature type="region of interest" description="Disordered" evidence="1">
    <location>
        <begin position="441"/>
        <end position="507"/>
    </location>
</feature>
<keyword evidence="4" id="KW-1185">Reference proteome</keyword>
<protein>
    <submittedName>
        <fullName evidence="3">Restriction endonuclease</fullName>
    </submittedName>
</protein>
<accession>A0A1C4YHN2</accession>
<evidence type="ECO:0000259" key="2">
    <source>
        <dbReference type="Pfam" id="PF04471"/>
    </source>
</evidence>
<dbReference type="InterPro" id="IPR011335">
    <property type="entry name" value="Restrct_endonuc-II-like"/>
</dbReference>
<dbReference type="Pfam" id="PF04471">
    <property type="entry name" value="Mrr_cat"/>
    <property type="match status" value="1"/>
</dbReference>
<organism evidence="3 4">
    <name type="scientific">Micromonospora viridifaciens</name>
    <dbReference type="NCBI Taxonomy" id="1881"/>
    <lineage>
        <taxon>Bacteria</taxon>
        <taxon>Bacillati</taxon>
        <taxon>Actinomycetota</taxon>
        <taxon>Actinomycetes</taxon>
        <taxon>Micromonosporales</taxon>
        <taxon>Micromonosporaceae</taxon>
        <taxon>Micromonospora</taxon>
    </lineage>
</organism>
<evidence type="ECO:0000313" key="4">
    <source>
        <dbReference type="Proteomes" id="UP000198242"/>
    </source>
</evidence>
<evidence type="ECO:0000313" key="3">
    <source>
        <dbReference type="EMBL" id="SCF20224.1"/>
    </source>
</evidence>
<keyword evidence="3" id="KW-0255">Endonuclease</keyword>
<feature type="domain" description="Restriction endonuclease type IV Mrr" evidence="2">
    <location>
        <begin position="209"/>
        <end position="319"/>
    </location>
</feature>
<gene>
    <name evidence="3" type="ORF">GA0074695_4296</name>
</gene>
<dbReference type="GO" id="GO:0004519">
    <property type="term" value="F:endonuclease activity"/>
    <property type="evidence" value="ECO:0007669"/>
    <property type="project" value="UniProtKB-KW"/>
</dbReference>
<dbReference type="InterPro" id="IPR007560">
    <property type="entry name" value="Restrct_endonuc_IV_Mrr"/>
</dbReference>
<feature type="compositionally biased region" description="Polar residues" evidence="1">
    <location>
        <begin position="457"/>
        <end position="466"/>
    </location>
</feature>
<dbReference type="RefSeq" id="WP_089007832.1">
    <property type="nucleotide sequence ID" value="NZ_LT607411.1"/>
</dbReference>
<dbReference type="Proteomes" id="UP000198242">
    <property type="component" value="Chromosome I"/>
</dbReference>
<dbReference type="EMBL" id="LT607411">
    <property type="protein sequence ID" value="SCF20224.1"/>
    <property type="molecule type" value="Genomic_DNA"/>
</dbReference>
<keyword evidence="3" id="KW-0378">Hydrolase</keyword>
<reference evidence="4" key="1">
    <citation type="submission" date="2016-06" db="EMBL/GenBank/DDBJ databases">
        <authorList>
            <person name="Varghese N."/>
            <person name="Submissions Spin"/>
        </authorList>
    </citation>
    <scope>NUCLEOTIDE SEQUENCE [LARGE SCALE GENOMIC DNA]</scope>
    <source>
        <strain evidence="4">DSM 43909</strain>
    </source>
</reference>
<dbReference type="SUPFAM" id="SSF52980">
    <property type="entry name" value="Restriction endonuclease-like"/>
    <property type="match status" value="1"/>
</dbReference>
<evidence type="ECO:0000256" key="1">
    <source>
        <dbReference type="SAM" id="MobiDB-lite"/>
    </source>
</evidence>
<name>A0A1C4YHN2_MICVI</name>
<dbReference type="GO" id="GO:0003677">
    <property type="term" value="F:DNA binding"/>
    <property type="evidence" value="ECO:0007669"/>
    <property type="project" value="InterPro"/>
</dbReference>
<sequence>MPGGYTGYLQSLKRVCSVVAEERPTPAELAGILETVLKVKPIGARLRKSFLRKVGVVVVHDGICRLGSWTERWLASDDDRVLIALLHGRCQFVGELLAAAREPLTNEQLLAVANDRYGMGWDTQTQVGNRRGWLQSAGMLADTGDGKVRVTDAGRALLAELALHDPAARSPIEAVVEPPRVEPPIEVSPPVADTVDGIVEAVKSFATDSSHPDRFERAVRDAFAFLGFQAEWLGGSGKTDVLLDATLGRTDSYRVVVDCKTSASGTVGDQQVDSVTLGDHKSKHDADHIALVAPNPSGRRLFDRAKQHKVSIISADQLGGLCRQHAKTPLGVDDYRSLFAHGGSLDTEAVDERAGEVGRLIVLAAATCEAIRERSTMFGRLSARDLLLILADQPVAEGTTEDELQALLDTLASPLLGVLHGSKSEGYRVTTTVWLPSVASRPSLNSSRSIPPGDLSRLTSSESSVTAIHIDKTSRPTVAWTASSGHRTERRTENGWPTARTSHAVIP</sequence>
<proteinExistence type="predicted"/>
<keyword evidence="3" id="KW-0540">Nuclease</keyword>
<dbReference type="GO" id="GO:0009307">
    <property type="term" value="P:DNA restriction-modification system"/>
    <property type="evidence" value="ECO:0007669"/>
    <property type="project" value="InterPro"/>
</dbReference>
<dbReference type="OrthoDB" id="2015788at2"/>